<evidence type="ECO:0000313" key="11">
    <source>
        <dbReference type="EMBL" id="OWK10109.1"/>
    </source>
</evidence>
<dbReference type="OrthoDB" id="288590at2759"/>
<dbReference type="PANTHER" id="PTHR43107:SF11">
    <property type="entry name" value="LONG-CHAIN FATTY ACID TRANSPORT PROTEIN 4"/>
    <property type="match status" value="1"/>
</dbReference>
<comment type="catalytic activity">
    <reaction evidence="7">
        <text>a very long-chain fatty acid + ATP + CoA = a very long-chain fatty acyl-CoA + AMP + diphosphate</text>
        <dbReference type="Rhea" id="RHEA:54536"/>
        <dbReference type="ChEBI" id="CHEBI:30616"/>
        <dbReference type="ChEBI" id="CHEBI:33019"/>
        <dbReference type="ChEBI" id="CHEBI:57287"/>
        <dbReference type="ChEBI" id="CHEBI:58950"/>
        <dbReference type="ChEBI" id="CHEBI:138261"/>
        <dbReference type="ChEBI" id="CHEBI:456215"/>
    </reaction>
    <physiologicalReaction direction="left-to-right" evidence="7">
        <dbReference type="Rhea" id="RHEA:54537"/>
    </physiologicalReaction>
</comment>
<evidence type="ECO:0000256" key="5">
    <source>
        <dbReference type="ARBA" id="ARBA00023098"/>
    </source>
</evidence>
<reference evidence="11 12" key="1">
    <citation type="journal article" date="2018" name="Mol. Genet. Genomics">
        <title>The red deer Cervus elaphus genome CerEla1.0: sequencing, annotating, genes, and chromosomes.</title>
        <authorList>
            <person name="Bana N.A."/>
            <person name="Nyiri A."/>
            <person name="Nagy J."/>
            <person name="Frank K."/>
            <person name="Nagy T."/>
            <person name="Steger V."/>
            <person name="Schiller M."/>
            <person name="Lakatos P."/>
            <person name="Sugar L."/>
            <person name="Horn P."/>
            <person name="Barta E."/>
            <person name="Orosz L."/>
        </authorList>
    </citation>
    <scope>NUCLEOTIDE SEQUENCE [LARGE SCALE GENOMIC DNA]</scope>
    <source>
        <strain evidence="11">Hungarian</strain>
    </source>
</reference>
<comment type="catalytic activity">
    <reaction evidence="9">
        <text>tetracosanoate + ATP + CoA = tetracosanoyl-CoA + AMP + diphosphate</text>
        <dbReference type="Rhea" id="RHEA:33639"/>
        <dbReference type="ChEBI" id="CHEBI:30616"/>
        <dbReference type="ChEBI" id="CHEBI:31014"/>
        <dbReference type="ChEBI" id="CHEBI:33019"/>
        <dbReference type="ChEBI" id="CHEBI:57287"/>
        <dbReference type="ChEBI" id="CHEBI:65052"/>
        <dbReference type="ChEBI" id="CHEBI:456215"/>
    </reaction>
    <physiologicalReaction direction="left-to-right" evidence="9">
        <dbReference type="Rhea" id="RHEA:33640"/>
    </physiologicalReaction>
</comment>
<organism evidence="11 12">
    <name type="scientific">Cervus elaphus hippelaphus</name>
    <name type="common">European red deer</name>
    <dbReference type="NCBI Taxonomy" id="46360"/>
    <lineage>
        <taxon>Eukaryota</taxon>
        <taxon>Metazoa</taxon>
        <taxon>Chordata</taxon>
        <taxon>Craniata</taxon>
        <taxon>Vertebrata</taxon>
        <taxon>Euteleostomi</taxon>
        <taxon>Mammalia</taxon>
        <taxon>Eutheria</taxon>
        <taxon>Laurasiatheria</taxon>
        <taxon>Artiodactyla</taxon>
        <taxon>Ruminantia</taxon>
        <taxon>Pecora</taxon>
        <taxon>Cervidae</taxon>
        <taxon>Cervinae</taxon>
        <taxon>Cervus</taxon>
    </lineage>
</organism>
<dbReference type="EMBL" id="MKHE01000011">
    <property type="protein sequence ID" value="OWK10109.1"/>
    <property type="molecule type" value="Genomic_DNA"/>
</dbReference>
<keyword evidence="12" id="KW-1185">Reference proteome</keyword>
<dbReference type="GO" id="GO:0090434">
    <property type="term" value="F:oleoyl-CoA ligase activity"/>
    <property type="evidence" value="ECO:0007669"/>
    <property type="project" value="TreeGrafter"/>
</dbReference>
<evidence type="ECO:0000259" key="10">
    <source>
        <dbReference type="Pfam" id="PF00501"/>
    </source>
</evidence>
<proteinExistence type="inferred from homology"/>
<name>A0A212CVT1_CEREH</name>
<evidence type="ECO:0000256" key="1">
    <source>
        <dbReference type="ARBA" id="ARBA00006432"/>
    </source>
</evidence>
<dbReference type="EC" id="6.2.1.3" evidence="6"/>
<dbReference type="PROSITE" id="PS00213">
    <property type="entry name" value="LIPOCALIN"/>
    <property type="match status" value="1"/>
</dbReference>
<dbReference type="Gene3D" id="3.30.300.30">
    <property type="match status" value="1"/>
</dbReference>
<dbReference type="PROSITE" id="PS00455">
    <property type="entry name" value="AMP_BINDING"/>
    <property type="match status" value="1"/>
</dbReference>
<evidence type="ECO:0000256" key="3">
    <source>
        <dbReference type="ARBA" id="ARBA00022832"/>
    </source>
</evidence>
<dbReference type="InterPro" id="IPR022272">
    <property type="entry name" value="Lipocalin_CS"/>
</dbReference>
<keyword evidence="4" id="KW-0813">Transport</keyword>
<dbReference type="GO" id="GO:0044539">
    <property type="term" value="P:long-chain fatty acid import into cell"/>
    <property type="evidence" value="ECO:0007669"/>
    <property type="project" value="TreeGrafter"/>
</dbReference>
<dbReference type="GO" id="GO:0005789">
    <property type="term" value="C:endoplasmic reticulum membrane"/>
    <property type="evidence" value="ECO:0007669"/>
    <property type="project" value="TreeGrafter"/>
</dbReference>
<evidence type="ECO:0000256" key="7">
    <source>
        <dbReference type="ARBA" id="ARBA00036527"/>
    </source>
</evidence>
<dbReference type="InterPro" id="IPR000873">
    <property type="entry name" value="AMP-dep_synth/lig_dom"/>
</dbReference>
<sequence>MLLGASLLGVLLFSWLVLKLPWTQVGCSLFFLYLGSGGWRFIRIFIKTVRRDIFGGTVLLRVKAKVRRYLRERRTVPMLFAATVQRHPDKTALIFEGTDTHWTFRQLDDYSNSVANFLQAQGLASGNVVALFMENRNEFVGLWLGMAKLGVEAALINTNLRRDALLHCLTSSQARALFFGSEMAPAVLEIHANLDPSLNLFCSDKLFYIYTSGTTGLPKAAIVVHSRYYRMAALVYYGFRMRPDDIIYDCLPLYHSAGNIVGMGQCLIHGMTVVIRKKFSASRFWDDCIKYNCTIVQYIGELCRYLLNQPPREAENRHRVRMALGNGLRQSIWTDFRSRFHIPQVAEFYGATECNCSLGNFDGQVRPRLGTQRAHGRHGQRRGGRASGMECGCGSQSPGCQPPRLSGFWPVVGEPGPKAWPSQVGACGFNSRILSFVYPIRLVRVNEDTMELIRGPDGLCIPCKPGEPGQLVGIIIQRDPLRRFDGYLNQGANNKKIAQDVFKKGDQAYLSGDVLVMDELGYLYFRDRTGDTFRWKGENVSTTEVEGTLSRLLDMADVAVYGVEVPGIPRGGRGQTCVRSSPRGHGQPAAHCPLCRPPPGTEGRAGMAAVASSSGSCDLEHLAQLLQKELPLYARPIFLRFLPELHKTGTFKLQKTELRKEGFDPTVVKDQLFYLDARKGRYVPLDQEAYTRIQAGQEKL</sequence>
<dbReference type="InterPro" id="IPR042099">
    <property type="entry name" value="ANL_N_sf"/>
</dbReference>
<evidence type="ECO:0000256" key="2">
    <source>
        <dbReference type="ARBA" id="ARBA00022598"/>
    </source>
</evidence>
<accession>A0A212CVT1</accession>
<keyword evidence="3" id="KW-0276">Fatty acid metabolism</keyword>
<dbReference type="Gene3D" id="3.40.50.12780">
    <property type="entry name" value="N-terminal domain of ligase-like"/>
    <property type="match status" value="2"/>
</dbReference>
<dbReference type="InterPro" id="IPR020845">
    <property type="entry name" value="AMP-binding_CS"/>
</dbReference>
<comment type="caution">
    <text evidence="11">The sequence shown here is derived from an EMBL/GenBank/DDBJ whole genome shotgun (WGS) entry which is preliminary data.</text>
</comment>
<evidence type="ECO:0000256" key="9">
    <source>
        <dbReference type="ARBA" id="ARBA00048666"/>
    </source>
</evidence>
<evidence type="ECO:0000256" key="6">
    <source>
        <dbReference type="ARBA" id="ARBA00026121"/>
    </source>
</evidence>
<dbReference type="SUPFAM" id="SSF56801">
    <property type="entry name" value="Acetyl-CoA synthetase-like"/>
    <property type="match status" value="1"/>
</dbReference>
<dbReference type="CDD" id="cd05939">
    <property type="entry name" value="hsFATP4_like"/>
    <property type="match status" value="1"/>
</dbReference>
<dbReference type="GO" id="GO:0001579">
    <property type="term" value="P:medium-chain fatty acid transport"/>
    <property type="evidence" value="ECO:0007669"/>
    <property type="project" value="TreeGrafter"/>
</dbReference>
<keyword evidence="4" id="KW-0445">Lipid transport</keyword>
<dbReference type="GO" id="GO:0005324">
    <property type="term" value="F:long-chain fatty acid transmembrane transporter activity"/>
    <property type="evidence" value="ECO:0007669"/>
    <property type="project" value="TreeGrafter"/>
</dbReference>
<dbReference type="Pfam" id="PF00501">
    <property type="entry name" value="AMP-binding"/>
    <property type="match status" value="1"/>
</dbReference>
<gene>
    <name evidence="11" type="ORF">Celaphus_00005183</name>
</gene>
<dbReference type="Proteomes" id="UP000242450">
    <property type="component" value="Chromosome 11"/>
</dbReference>
<keyword evidence="5" id="KW-0443">Lipid metabolism</keyword>
<feature type="domain" description="AMP-dependent synthetase/ligase" evidence="10">
    <location>
        <begin position="80"/>
        <end position="358"/>
    </location>
</feature>
<dbReference type="PANTHER" id="PTHR43107">
    <property type="entry name" value="LONG-CHAIN FATTY ACID TRANSPORT PROTEIN"/>
    <property type="match status" value="1"/>
</dbReference>
<dbReference type="InterPro" id="IPR045851">
    <property type="entry name" value="AMP-bd_C_sf"/>
</dbReference>
<protein>
    <recommendedName>
        <fullName evidence="6">long-chain-fatty-acid--CoA ligase</fullName>
        <ecNumber evidence="6">6.2.1.3</ecNumber>
    </recommendedName>
    <alternativeName>
        <fullName evidence="8">Long-chain-fatty-acid--CoA ligase</fullName>
    </alternativeName>
</protein>
<keyword evidence="2" id="KW-0436">Ligase</keyword>
<evidence type="ECO:0000256" key="4">
    <source>
        <dbReference type="ARBA" id="ARBA00023055"/>
    </source>
</evidence>
<dbReference type="GO" id="GO:0005886">
    <property type="term" value="C:plasma membrane"/>
    <property type="evidence" value="ECO:0007669"/>
    <property type="project" value="TreeGrafter"/>
</dbReference>
<dbReference type="AlphaFoldDB" id="A0A212CVT1"/>
<comment type="similarity">
    <text evidence="1">Belongs to the ATP-dependent AMP-binding enzyme family.</text>
</comment>
<evidence type="ECO:0000313" key="12">
    <source>
        <dbReference type="Proteomes" id="UP000242450"/>
    </source>
</evidence>
<evidence type="ECO:0000256" key="8">
    <source>
        <dbReference type="ARBA" id="ARBA00041297"/>
    </source>
</evidence>